<dbReference type="PROSITE" id="PS51767">
    <property type="entry name" value="PEPTIDASE_A1"/>
    <property type="match status" value="1"/>
</dbReference>
<keyword evidence="3" id="KW-0732">Signal</keyword>
<evidence type="ECO:0000313" key="13">
    <source>
        <dbReference type="EMBL" id="KAL2339771.1"/>
    </source>
</evidence>
<evidence type="ECO:0000256" key="4">
    <source>
        <dbReference type="ARBA" id="ARBA00022737"/>
    </source>
</evidence>
<evidence type="ECO:0000256" key="5">
    <source>
        <dbReference type="ARBA" id="ARBA00022750"/>
    </source>
</evidence>
<evidence type="ECO:0000256" key="2">
    <source>
        <dbReference type="ARBA" id="ARBA00022670"/>
    </source>
</evidence>
<organism evidence="13 14">
    <name type="scientific">Flemingia macrophylla</name>
    <dbReference type="NCBI Taxonomy" id="520843"/>
    <lineage>
        <taxon>Eukaryota</taxon>
        <taxon>Viridiplantae</taxon>
        <taxon>Streptophyta</taxon>
        <taxon>Embryophyta</taxon>
        <taxon>Tracheophyta</taxon>
        <taxon>Spermatophyta</taxon>
        <taxon>Magnoliopsida</taxon>
        <taxon>eudicotyledons</taxon>
        <taxon>Gunneridae</taxon>
        <taxon>Pentapetalae</taxon>
        <taxon>rosids</taxon>
        <taxon>fabids</taxon>
        <taxon>Fabales</taxon>
        <taxon>Fabaceae</taxon>
        <taxon>Papilionoideae</taxon>
        <taxon>50 kb inversion clade</taxon>
        <taxon>NPAAA clade</taxon>
        <taxon>indigoferoid/millettioid clade</taxon>
        <taxon>Phaseoleae</taxon>
        <taxon>Flemingia</taxon>
    </lineage>
</organism>
<evidence type="ECO:0000256" key="3">
    <source>
        <dbReference type="ARBA" id="ARBA00022729"/>
    </source>
</evidence>
<keyword evidence="5 10" id="KW-0064">Aspartyl protease</keyword>
<accession>A0ABD1MVD6</accession>
<keyword evidence="11" id="KW-1133">Transmembrane helix</keyword>
<comment type="caution">
    <text evidence="13">The sequence shown here is derived from an EMBL/GenBank/DDBJ whole genome shotgun (WGS) entry which is preliminary data.</text>
</comment>
<evidence type="ECO:0000256" key="8">
    <source>
        <dbReference type="ARBA" id="ARBA00077656"/>
    </source>
</evidence>
<dbReference type="InterPro" id="IPR001969">
    <property type="entry name" value="Aspartic_peptidase_AS"/>
</dbReference>
<dbReference type="GO" id="GO:0006508">
    <property type="term" value="P:proteolysis"/>
    <property type="evidence" value="ECO:0007669"/>
    <property type="project" value="UniProtKB-KW"/>
</dbReference>
<feature type="domain" description="Peptidase A1" evidence="12">
    <location>
        <begin position="133"/>
        <end position="481"/>
    </location>
</feature>
<keyword evidence="4" id="KW-0677">Repeat</keyword>
<keyword evidence="6 10" id="KW-0378">Hydrolase</keyword>
<evidence type="ECO:0000259" key="12">
    <source>
        <dbReference type="PROSITE" id="PS51767"/>
    </source>
</evidence>
<dbReference type="InterPro" id="IPR021109">
    <property type="entry name" value="Peptidase_aspartic_dom_sf"/>
</dbReference>
<dbReference type="AlphaFoldDB" id="A0ABD1MVD6"/>
<dbReference type="Pfam" id="PF14541">
    <property type="entry name" value="TAXi_C"/>
    <property type="match status" value="1"/>
</dbReference>
<dbReference type="PROSITE" id="PS00141">
    <property type="entry name" value="ASP_PROTEASE"/>
    <property type="match status" value="1"/>
</dbReference>
<dbReference type="InterPro" id="IPR032861">
    <property type="entry name" value="TAXi_N"/>
</dbReference>
<protein>
    <recommendedName>
        <fullName evidence="7">Aspartic proteinase Asp1</fullName>
    </recommendedName>
    <alternativeName>
        <fullName evidence="8">Nucellin-like protein</fullName>
    </alternativeName>
</protein>
<evidence type="ECO:0000256" key="9">
    <source>
        <dbReference type="PIRSR" id="PIRSR601461-1"/>
    </source>
</evidence>
<comment type="similarity">
    <text evidence="1 10">Belongs to the peptidase A1 family.</text>
</comment>
<reference evidence="13 14" key="1">
    <citation type="submission" date="2024-08" db="EMBL/GenBank/DDBJ databases">
        <title>Insights into the chromosomal genome structure of Flemingia macrophylla.</title>
        <authorList>
            <person name="Ding Y."/>
            <person name="Zhao Y."/>
            <person name="Bi W."/>
            <person name="Wu M."/>
            <person name="Zhao G."/>
            <person name="Gong Y."/>
            <person name="Li W."/>
            <person name="Zhang P."/>
        </authorList>
    </citation>
    <scope>NUCLEOTIDE SEQUENCE [LARGE SCALE GENOMIC DNA]</scope>
    <source>
        <strain evidence="13">DYQJB</strain>
        <tissue evidence="13">Leaf</tissue>
    </source>
</reference>
<dbReference type="InterPro" id="IPR033121">
    <property type="entry name" value="PEPTIDASE_A1"/>
</dbReference>
<dbReference type="SUPFAM" id="SSF50630">
    <property type="entry name" value="Acid proteases"/>
    <property type="match status" value="1"/>
</dbReference>
<dbReference type="Gene3D" id="2.40.70.10">
    <property type="entry name" value="Acid Proteases"/>
    <property type="match status" value="2"/>
</dbReference>
<dbReference type="InterPro" id="IPR032799">
    <property type="entry name" value="TAXi_C"/>
</dbReference>
<dbReference type="PRINTS" id="PR00792">
    <property type="entry name" value="PEPSIN"/>
</dbReference>
<evidence type="ECO:0000256" key="7">
    <source>
        <dbReference type="ARBA" id="ARBA00068871"/>
    </source>
</evidence>
<gene>
    <name evidence="13" type="ORF">Fmac_007711</name>
</gene>
<evidence type="ECO:0000313" key="14">
    <source>
        <dbReference type="Proteomes" id="UP001603857"/>
    </source>
</evidence>
<evidence type="ECO:0000256" key="6">
    <source>
        <dbReference type="ARBA" id="ARBA00022801"/>
    </source>
</evidence>
<evidence type="ECO:0000256" key="10">
    <source>
        <dbReference type="RuleBase" id="RU000454"/>
    </source>
</evidence>
<dbReference type="FunFam" id="2.40.70.10:FF:000027">
    <property type="entry name" value="Aspartic proteinase Asp1 isoform A"/>
    <property type="match status" value="1"/>
</dbReference>
<dbReference type="InterPro" id="IPR001461">
    <property type="entry name" value="Aspartic_peptidase_A1"/>
</dbReference>
<keyword evidence="11" id="KW-0472">Membrane</keyword>
<feature type="active site" evidence="9">
    <location>
        <position position="151"/>
    </location>
</feature>
<dbReference type="GO" id="GO:0004190">
    <property type="term" value="F:aspartic-type endopeptidase activity"/>
    <property type="evidence" value="ECO:0007669"/>
    <property type="project" value="UniProtKB-KW"/>
</dbReference>
<keyword evidence="2 10" id="KW-0645">Protease</keyword>
<evidence type="ECO:0000256" key="11">
    <source>
        <dbReference type="SAM" id="Phobius"/>
    </source>
</evidence>
<keyword evidence="14" id="KW-1185">Reference proteome</keyword>
<keyword evidence="11" id="KW-0812">Transmembrane</keyword>
<dbReference type="PANTHER" id="PTHR13683">
    <property type="entry name" value="ASPARTYL PROTEASES"/>
    <property type="match status" value="1"/>
</dbReference>
<feature type="transmembrane region" description="Helical" evidence="11">
    <location>
        <begin position="77"/>
        <end position="95"/>
    </location>
</feature>
<feature type="active site" evidence="9">
    <location>
        <position position="352"/>
    </location>
</feature>
<dbReference type="FunFam" id="2.40.70.10:FF:000015">
    <property type="entry name" value="Aspartyl protease family protein"/>
    <property type="match status" value="1"/>
</dbReference>
<evidence type="ECO:0000256" key="1">
    <source>
        <dbReference type="ARBA" id="ARBA00007447"/>
    </source>
</evidence>
<sequence>MSPTTVGLTAQLSYAIQPSSPWSSHGSPSPKTNILTRPSAWLGRQEPPNHPQPLQVAFGDDDEYNSLLLKMDVKIKGISFAAIFFFFAIFSTSFSEADQLLDFKKPIHSSSLSSPSFSVAFQIQGNVYPLGYYTVSFPIGNPPKLYDLDIDTGSDLTWVQCDAPCTGCTIPRNRQYKPRGNLVKCGDPLCVAIQSAPSHPCADPNGQCDFEVEYADQGSSLGVLVHDNIPLKLSNGSLARPMLSFGCGYNLHSGPTPPPSTAGVLGLGNGKTSILSQLNSLGLIRNVVGHCLSGRGGGFLFFGDKLIPHSGVVWTPILKSFSSSVKHYKTGPADLFFNGKPTLVKGLELTFDSGSSYTYLNSQAHRALVQLITNDIKGKPLTRATEDPSLPICWKGPKPYKSLHEVADNFKPLALSFTKSKNFLLQLPPQTYLIVTKHGNVCLGILDGTEIGLGNINIIGDISLQDKIVIYDNEKQQIGWASAKCN</sequence>
<proteinExistence type="inferred from homology"/>
<dbReference type="PANTHER" id="PTHR13683:SF227">
    <property type="entry name" value="EUKARYOTIC ASPARTYL PROTEASE FAMILY PROTEIN"/>
    <property type="match status" value="1"/>
</dbReference>
<name>A0ABD1MVD6_9FABA</name>
<dbReference type="EMBL" id="JBGMDY010000003">
    <property type="protein sequence ID" value="KAL2339771.1"/>
    <property type="molecule type" value="Genomic_DNA"/>
</dbReference>
<dbReference type="Pfam" id="PF14543">
    <property type="entry name" value="TAXi_N"/>
    <property type="match status" value="1"/>
</dbReference>
<dbReference type="Proteomes" id="UP001603857">
    <property type="component" value="Unassembled WGS sequence"/>
</dbReference>